<gene>
    <name evidence="2" type="ORF">ACG00Y_25515</name>
</gene>
<sequence length="389" mass="43079">MAHPPSQENSMLRRVLIGLFQITIVVCLIDGFLDISYSVVQHAKFHLREKITDLSAAGGSDRESRAALRIPMDGLPVKNLPGIRNILKEYKSPALNVDANGRRENGRPYTSQPGHIGFLLGSSTAFGYKVSDNQTISAQLESAMPDTHVYNYAGLGQPTSDNLMRWQDLQNKHSNPDFVILAGLTYQLYIDCTPSPPIKQGRSNIFFHLAKITTSTTPEPACQSSDNIELAISNSIMSIQNAVAFGRNTGVPFYLVYLPTPFDENSNINHLIENANEDAKKRVLNLQKVYSRYHQELTKLNIPEFVDLSRALPADKTYFLDFGGHLTKDGNAIVAQALAQYIQPAISSRPPQRLQDPSSSDHRAPVSYISSLRAGSVECVQPPHDCLHH</sequence>
<name>A0ABW7FBL5_9BURK</name>
<dbReference type="CDD" id="cd00229">
    <property type="entry name" value="SGNH_hydrolase"/>
    <property type="match status" value="1"/>
</dbReference>
<dbReference type="EMBL" id="JBIGHV010000012">
    <property type="protein sequence ID" value="MFG6433291.1"/>
    <property type="molecule type" value="Genomic_DNA"/>
</dbReference>
<accession>A0ABW7FBL5</accession>
<feature type="transmembrane region" description="Helical" evidence="1">
    <location>
        <begin position="15"/>
        <end position="40"/>
    </location>
</feature>
<comment type="caution">
    <text evidence="2">The sequence shown here is derived from an EMBL/GenBank/DDBJ whole genome shotgun (WGS) entry which is preliminary data.</text>
</comment>
<dbReference type="Gene3D" id="3.40.50.1110">
    <property type="entry name" value="SGNH hydrolase"/>
    <property type="match status" value="1"/>
</dbReference>
<evidence type="ECO:0000256" key="1">
    <source>
        <dbReference type="SAM" id="Phobius"/>
    </source>
</evidence>
<keyword evidence="3" id="KW-1185">Reference proteome</keyword>
<dbReference type="RefSeq" id="WP_394483877.1">
    <property type="nucleotide sequence ID" value="NZ_JBIGHV010000012.1"/>
</dbReference>
<dbReference type="Proteomes" id="UP001606210">
    <property type="component" value="Unassembled WGS sequence"/>
</dbReference>
<keyword evidence="1" id="KW-0472">Membrane</keyword>
<dbReference type="InterPro" id="IPR036514">
    <property type="entry name" value="SGNH_hydro_sf"/>
</dbReference>
<dbReference type="SUPFAM" id="SSF52266">
    <property type="entry name" value="SGNH hydrolase"/>
    <property type="match status" value="1"/>
</dbReference>
<keyword evidence="1" id="KW-0812">Transmembrane</keyword>
<organism evidence="2 3">
    <name type="scientific">Pelomonas parva</name>
    <dbReference type="NCBI Taxonomy" id="3299032"/>
    <lineage>
        <taxon>Bacteria</taxon>
        <taxon>Pseudomonadati</taxon>
        <taxon>Pseudomonadota</taxon>
        <taxon>Betaproteobacteria</taxon>
        <taxon>Burkholderiales</taxon>
        <taxon>Sphaerotilaceae</taxon>
        <taxon>Roseateles</taxon>
    </lineage>
</organism>
<keyword evidence="1" id="KW-1133">Transmembrane helix</keyword>
<evidence type="ECO:0000313" key="2">
    <source>
        <dbReference type="EMBL" id="MFG6433291.1"/>
    </source>
</evidence>
<evidence type="ECO:0000313" key="3">
    <source>
        <dbReference type="Proteomes" id="UP001606210"/>
    </source>
</evidence>
<reference evidence="2 3" key="1">
    <citation type="submission" date="2024-08" db="EMBL/GenBank/DDBJ databases">
        <authorList>
            <person name="Lu H."/>
        </authorList>
    </citation>
    <scope>NUCLEOTIDE SEQUENCE [LARGE SCALE GENOMIC DNA]</scope>
    <source>
        <strain evidence="2 3">LYH14W</strain>
    </source>
</reference>
<protein>
    <recommendedName>
        <fullName evidence="4">SGNH/GDSL hydrolase family protein</fullName>
    </recommendedName>
</protein>
<evidence type="ECO:0008006" key="4">
    <source>
        <dbReference type="Google" id="ProtNLM"/>
    </source>
</evidence>
<proteinExistence type="predicted"/>